<dbReference type="InterPro" id="IPR051446">
    <property type="entry name" value="HTH_trans_reg/aminotransferase"/>
</dbReference>
<dbReference type="PROSITE" id="PS50949">
    <property type="entry name" value="HTH_GNTR"/>
    <property type="match status" value="1"/>
</dbReference>
<dbReference type="Pfam" id="PF00392">
    <property type="entry name" value="GntR"/>
    <property type="match status" value="1"/>
</dbReference>
<dbReference type="CDD" id="cd07377">
    <property type="entry name" value="WHTH_GntR"/>
    <property type="match status" value="1"/>
</dbReference>
<dbReference type="CDD" id="cd00609">
    <property type="entry name" value="AAT_like"/>
    <property type="match status" value="1"/>
</dbReference>
<evidence type="ECO:0000256" key="5">
    <source>
        <dbReference type="ARBA" id="ARBA00023163"/>
    </source>
</evidence>
<gene>
    <name evidence="7" type="ORF">C7443_10560</name>
</gene>
<keyword evidence="3" id="KW-0805">Transcription regulation</keyword>
<sequence>MGQMNIDGRSVAEIFESIRREVHAGRLVAGELLPTVRELAGRLQVNRNTVAAAYRRLVAAGIAQTLGRNGTLIRELAQPGEQEGTAPGSTLCDLAGGSPDPALLPDLQAVLAAGGSYRPHLYGEPVLDAELERLARRWLQPDCRPGCTLQLAHGAVDAIERLLAAYLVAGDKVAVEDPCFLGSINTLRLAGLEALAVAVDAEGMRPQALAAALAAGAQAVLCTSRAHNPTGCSLTPARAAALREVLAAYPHVLVIEDDHFALLARTPFCSIVPAATAHWALVRSVSKAFGPDLRLACVASDADTAGRLAMRLAPGTTWVSHLLQGAVRTLLASPAAMQQVEQAAECYAARRAALIDALRSEGIDAAEPCDGLNVWVPLTCDPAPLLPALARQGWLLRGGTGFAIAAPAHALRITVSTLDAATARRLAADLRRLMV</sequence>
<dbReference type="EMBL" id="QGTJ01000005">
    <property type="protein sequence ID" value="PWV61632.1"/>
    <property type="molecule type" value="Genomic_DNA"/>
</dbReference>
<feature type="domain" description="HTH gntR-type" evidence="6">
    <location>
        <begin position="8"/>
        <end position="76"/>
    </location>
</feature>
<comment type="caution">
    <text evidence="7">The sequence shown here is derived from an EMBL/GenBank/DDBJ whole genome shotgun (WGS) entry which is preliminary data.</text>
</comment>
<protein>
    <submittedName>
        <fullName evidence="7">GntR family transcriptional regulator</fullName>
    </submittedName>
</protein>
<dbReference type="PRINTS" id="PR00035">
    <property type="entry name" value="HTHGNTR"/>
</dbReference>
<dbReference type="SUPFAM" id="SSF53383">
    <property type="entry name" value="PLP-dependent transferases"/>
    <property type="match status" value="1"/>
</dbReference>
<dbReference type="Proteomes" id="UP000246569">
    <property type="component" value="Unassembled WGS sequence"/>
</dbReference>
<evidence type="ECO:0000313" key="8">
    <source>
        <dbReference type="Proteomes" id="UP000246569"/>
    </source>
</evidence>
<keyword evidence="5" id="KW-0804">Transcription</keyword>
<evidence type="ECO:0000259" key="6">
    <source>
        <dbReference type="PROSITE" id="PS50949"/>
    </source>
</evidence>
<dbReference type="SMART" id="SM00345">
    <property type="entry name" value="HTH_GNTR"/>
    <property type="match status" value="1"/>
</dbReference>
<keyword evidence="2" id="KW-0663">Pyridoxal phosphate</keyword>
<dbReference type="InterPro" id="IPR015421">
    <property type="entry name" value="PyrdxlP-dep_Trfase_major"/>
</dbReference>
<keyword evidence="8" id="KW-1185">Reference proteome</keyword>
<dbReference type="InterPro" id="IPR015424">
    <property type="entry name" value="PyrdxlP-dep_Trfase"/>
</dbReference>
<evidence type="ECO:0000256" key="3">
    <source>
        <dbReference type="ARBA" id="ARBA00023015"/>
    </source>
</evidence>
<name>A0A317MUK5_9GAMM</name>
<evidence type="ECO:0000313" key="7">
    <source>
        <dbReference type="EMBL" id="PWV61632.1"/>
    </source>
</evidence>
<accession>A0A317MUK5</accession>
<dbReference type="GO" id="GO:0003677">
    <property type="term" value="F:DNA binding"/>
    <property type="evidence" value="ECO:0007669"/>
    <property type="project" value="UniProtKB-KW"/>
</dbReference>
<dbReference type="SUPFAM" id="SSF46785">
    <property type="entry name" value="Winged helix' DNA-binding domain"/>
    <property type="match status" value="1"/>
</dbReference>
<dbReference type="Gene3D" id="1.10.10.10">
    <property type="entry name" value="Winged helix-like DNA-binding domain superfamily/Winged helix DNA-binding domain"/>
    <property type="match status" value="1"/>
</dbReference>
<evidence type="ECO:0000256" key="2">
    <source>
        <dbReference type="ARBA" id="ARBA00022898"/>
    </source>
</evidence>
<proteinExistence type="inferred from homology"/>
<dbReference type="Gene3D" id="3.40.640.10">
    <property type="entry name" value="Type I PLP-dependent aspartate aminotransferase-like (Major domain)"/>
    <property type="match status" value="1"/>
</dbReference>
<organism evidence="7 8">
    <name type="scientific">Plasticicumulans acidivorans</name>
    <dbReference type="NCBI Taxonomy" id="886464"/>
    <lineage>
        <taxon>Bacteria</taxon>
        <taxon>Pseudomonadati</taxon>
        <taxon>Pseudomonadota</taxon>
        <taxon>Gammaproteobacteria</taxon>
        <taxon>Candidatus Competibacteraceae</taxon>
        <taxon>Plasticicumulans</taxon>
    </lineage>
</organism>
<comment type="similarity">
    <text evidence="1">In the C-terminal section; belongs to the class-I pyridoxal-phosphate-dependent aminotransferase family.</text>
</comment>
<dbReference type="InterPro" id="IPR036388">
    <property type="entry name" value="WH-like_DNA-bd_sf"/>
</dbReference>
<dbReference type="AlphaFoldDB" id="A0A317MUK5"/>
<dbReference type="GO" id="GO:0003700">
    <property type="term" value="F:DNA-binding transcription factor activity"/>
    <property type="evidence" value="ECO:0007669"/>
    <property type="project" value="InterPro"/>
</dbReference>
<dbReference type="InterPro" id="IPR004839">
    <property type="entry name" value="Aminotransferase_I/II_large"/>
</dbReference>
<dbReference type="PANTHER" id="PTHR46577">
    <property type="entry name" value="HTH-TYPE TRANSCRIPTIONAL REGULATORY PROTEIN GABR"/>
    <property type="match status" value="1"/>
</dbReference>
<dbReference type="PANTHER" id="PTHR46577:SF1">
    <property type="entry name" value="HTH-TYPE TRANSCRIPTIONAL REGULATORY PROTEIN GABR"/>
    <property type="match status" value="1"/>
</dbReference>
<evidence type="ECO:0000256" key="1">
    <source>
        <dbReference type="ARBA" id="ARBA00005384"/>
    </source>
</evidence>
<dbReference type="InterPro" id="IPR000524">
    <property type="entry name" value="Tscrpt_reg_HTH_GntR"/>
</dbReference>
<dbReference type="Pfam" id="PF00155">
    <property type="entry name" value="Aminotran_1_2"/>
    <property type="match status" value="1"/>
</dbReference>
<dbReference type="GO" id="GO:0030170">
    <property type="term" value="F:pyridoxal phosphate binding"/>
    <property type="evidence" value="ECO:0007669"/>
    <property type="project" value="InterPro"/>
</dbReference>
<dbReference type="InterPro" id="IPR036390">
    <property type="entry name" value="WH_DNA-bd_sf"/>
</dbReference>
<evidence type="ECO:0000256" key="4">
    <source>
        <dbReference type="ARBA" id="ARBA00023125"/>
    </source>
</evidence>
<dbReference type="NCBIfam" id="NF012025">
    <property type="entry name" value="PRK15481.1"/>
    <property type="match status" value="1"/>
</dbReference>
<reference evidence="7 8" key="1">
    <citation type="submission" date="2018-05" db="EMBL/GenBank/DDBJ databases">
        <title>Genomic Encyclopedia of Type Strains, Phase IV (KMG-IV): sequencing the most valuable type-strain genomes for metagenomic binning, comparative biology and taxonomic classification.</title>
        <authorList>
            <person name="Goeker M."/>
        </authorList>
    </citation>
    <scope>NUCLEOTIDE SEQUENCE [LARGE SCALE GENOMIC DNA]</scope>
    <source>
        <strain evidence="7 8">DSM 23606</strain>
    </source>
</reference>
<keyword evidence="4" id="KW-0238">DNA-binding</keyword>